<evidence type="ECO:0000313" key="5">
    <source>
        <dbReference type="Proteomes" id="UP001154259"/>
    </source>
</evidence>
<dbReference type="Gene3D" id="2.60.120.10">
    <property type="entry name" value="Jelly Rolls"/>
    <property type="match status" value="2"/>
</dbReference>
<gene>
    <name evidence="3" type="ORF">R53529_LOCUS2066</name>
    <name evidence="2" type="ORF">R53530_LOCUS2063</name>
</gene>
<dbReference type="GO" id="GO:0019310">
    <property type="term" value="P:inositol catabolic process"/>
    <property type="evidence" value="ECO:0007669"/>
    <property type="project" value="InterPro"/>
</dbReference>
<organism evidence="2 4">
    <name type="scientific">Commensalibacter communis</name>
    <dbReference type="NCBI Taxonomy" id="2972786"/>
    <lineage>
        <taxon>Bacteria</taxon>
        <taxon>Pseudomonadati</taxon>
        <taxon>Pseudomonadota</taxon>
        <taxon>Alphaproteobacteria</taxon>
        <taxon>Acetobacterales</taxon>
        <taxon>Acetobacteraceae</taxon>
    </lineage>
</organism>
<sequence length="266" mass="29415">MSKLLVKPHAPDAEGIVTRITPQSAGWKYIGFEVAHLQAGQTLARDGNDNEVCLVIITGKADISTAEKSFGILGERMSVFDGKPSAVYVPPHMKWTVKATTHLEIAICQAPAKKAVAPYAIKAEDIETVKRGSGTNVRYVNNMLTDTDPSESLLVVEVITPGGNWSSYPPHKHDTPIEGKETYLEETYYHRNKRKGGYVFQRVYTDDRSLDETMSVYDGETVMVPKGYHPVGAPHGCDSYYLNVMAGPTKQWKFSQSPDFADIAFQ</sequence>
<keyword evidence="5" id="KW-1185">Reference proteome</keyword>
<evidence type="ECO:0000256" key="1">
    <source>
        <dbReference type="ARBA" id="ARBA00023235"/>
    </source>
</evidence>
<reference evidence="2" key="1">
    <citation type="submission" date="2022-10" db="EMBL/GenBank/DDBJ databases">
        <authorList>
            <person name="Botero Cardona J."/>
        </authorList>
    </citation>
    <scope>NUCLEOTIDE SEQUENCE</scope>
    <source>
        <strain evidence="2">LMG 31819</strain>
        <strain evidence="3">R-53529</strain>
    </source>
</reference>
<dbReference type="PIRSF" id="PIRSF036628">
    <property type="entry name" value="IolB"/>
    <property type="match status" value="1"/>
</dbReference>
<dbReference type="InterPro" id="IPR014710">
    <property type="entry name" value="RmlC-like_jellyroll"/>
</dbReference>
<dbReference type="GO" id="GO:0008880">
    <property type="term" value="F:glucuronate isomerase activity"/>
    <property type="evidence" value="ECO:0007669"/>
    <property type="project" value="InterPro"/>
</dbReference>
<dbReference type="Pfam" id="PF04962">
    <property type="entry name" value="KduI"/>
    <property type="match status" value="1"/>
</dbReference>
<name>A0A9W4TQ90_9PROT</name>
<dbReference type="InterPro" id="IPR021120">
    <property type="entry name" value="KduI/IolB_isomerase"/>
</dbReference>
<dbReference type="NCBIfam" id="TIGR04378">
    <property type="entry name" value="myo_inos_iolB"/>
    <property type="match status" value="1"/>
</dbReference>
<accession>A0A9W4TQ90</accession>
<evidence type="ECO:0000313" key="2">
    <source>
        <dbReference type="EMBL" id="CAI3954984.1"/>
    </source>
</evidence>
<dbReference type="RefSeq" id="WP_271790487.1">
    <property type="nucleotide sequence ID" value="NZ_CAMXCJ010000007.1"/>
</dbReference>
<dbReference type="PANTHER" id="PTHR39193:SF1">
    <property type="entry name" value="5-DEOXY-GLUCURONATE ISOMERASE"/>
    <property type="match status" value="1"/>
</dbReference>
<dbReference type="EMBL" id="CAMXCM010000008">
    <property type="protein sequence ID" value="CAI3954984.1"/>
    <property type="molecule type" value="Genomic_DNA"/>
</dbReference>
<dbReference type="Proteomes" id="UP001154255">
    <property type="component" value="Unassembled WGS sequence"/>
</dbReference>
<dbReference type="AlphaFoldDB" id="A0A9W4TQ90"/>
<dbReference type="InterPro" id="IPR011051">
    <property type="entry name" value="RmlC_Cupin_sf"/>
</dbReference>
<evidence type="ECO:0000313" key="3">
    <source>
        <dbReference type="EMBL" id="CAI3957128.1"/>
    </source>
</evidence>
<dbReference type="EMBL" id="CAMXCS010000008">
    <property type="protein sequence ID" value="CAI3957128.1"/>
    <property type="molecule type" value="Genomic_DNA"/>
</dbReference>
<dbReference type="PANTHER" id="PTHR39193">
    <property type="entry name" value="5-DEOXY-GLUCURONATE ISOMERASE"/>
    <property type="match status" value="1"/>
</dbReference>
<evidence type="ECO:0000313" key="4">
    <source>
        <dbReference type="Proteomes" id="UP001154255"/>
    </source>
</evidence>
<dbReference type="Proteomes" id="UP001154259">
    <property type="component" value="Unassembled WGS sequence"/>
</dbReference>
<dbReference type="InterPro" id="IPR024203">
    <property type="entry name" value="Deoxy-glucuronate_isom_IolB"/>
</dbReference>
<dbReference type="SUPFAM" id="SSF51182">
    <property type="entry name" value="RmlC-like cupins"/>
    <property type="match status" value="1"/>
</dbReference>
<proteinExistence type="predicted"/>
<protein>
    <submittedName>
        <fullName evidence="2 3">5-deoxy-D-glucuronate isomerase (IolB)</fullName>
    </submittedName>
</protein>
<keyword evidence="1 2" id="KW-0413">Isomerase</keyword>
<comment type="caution">
    <text evidence="2">The sequence shown here is derived from an EMBL/GenBank/DDBJ whole genome shotgun (WGS) entry which is preliminary data.</text>
</comment>